<dbReference type="InterPro" id="IPR024618">
    <property type="entry name" value="DUF3857"/>
</dbReference>
<dbReference type="Proteomes" id="UP000246099">
    <property type="component" value="Chromosome"/>
</dbReference>
<dbReference type="Gene3D" id="2.60.120.1130">
    <property type="match status" value="1"/>
</dbReference>
<gene>
    <name evidence="2" type="ORF">DLD77_05575</name>
</gene>
<name>A0ABN5LY73_9BACT</name>
<protein>
    <recommendedName>
        <fullName evidence="1">DUF3857 domain-containing protein</fullName>
    </recommendedName>
</protein>
<evidence type="ECO:0000313" key="2">
    <source>
        <dbReference type="EMBL" id="AWO01197.1"/>
    </source>
</evidence>
<sequence>MRTFIIVLVSLLLLVMGMVAQDRKTAPWDVKAEVKYKKRLAEVKEEIWSAEHAGFNNRTVPTEHAGESAVILSKRQELTTPDKDRELHQTTRLLVKINDKAALEEYSGFTFNQYELYATGGFNTLDPFSKTTAVTYVGARVYKPDGSMKEVYSDEAVVTDVDRWKRKQRKLAIPGLQVGDCIDYFIRTERFINHANAYTEEVFVLGDEHPILEYAIHVAAWEEVFALEYRAMNGAPDFKQKIGGRMMELDMLVRNVPAQPLNLWMNPFRQMPLIRLHLRIGGRREGLGRRREGTVYSNPNAVKIRDESVAQLVAMRNLTSRQNLPFLGEVWEHVKRFKREHRNATEEELAAHIYYVIRYMGLYRVKPGEEIVVDQRRNYAGLNEHNFLLYVNYMLVKNDIEADYVLVTPRYGPAQSEVFETDDYRLMLKTTGKKPVYMSAVGIFSSSDYVPGAYEGQRAPLVPGGPKATSMKGQVEVPVSTAADNRQVERLQFSFGEADMQQLRIARTTTVTGHFKKTQQQQLLLFEDYYEAERKALGIPQSFMEEFADSRRNKVLAEEYRHAFDRAREEQREYFLDEIKDQFERLPEVLEMFNIVKMGLRHTEPEMEYTTRFSMNGYVKKAGNNYILEAGRLIGPQMAIKPSQRERKADIYMPFARSFEYNMEFAIPPGYTVEGADKLARNIDNECGSFIVTTRTTDGKLVVQVRKVYKNAFAPAAKWPLLLQMVDAAEEFQQQKLLLKKA</sequence>
<dbReference type="EMBL" id="CP029600">
    <property type="protein sequence ID" value="AWO01197.1"/>
    <property type="molecule type" value="Genomic_DNA"/>
</dbReference>
<dbReference type="Pfam" id="PF12969">
    <property type="entry name" value="DUF3857"/>
    <property type="match status" value="1"/>
</dbReference>
<dbReference type="Gene3D" id="2.60.40.3140">
    <property type="match status" value="1"/>
</dbReference>
<keyword evidence="3" id="KW-1185">Reference proteome</keyword>
<feature type="domain" description="DUF3857" evidence="1">
    <location>
        <begin position="89"/>
        <end position="257"/>
    </location>
</feature>
<evidence type="ECO:0000259" key="1">
    <source>
        <dbReference type="Pfam" id="PF12969"/>
    </source>
</evidence>
<proteinExistence type="predicted"/>
<evidence type="ECO:0000313" key="3">
    <source>
        <dbReference type="Proteomes" id="UP000246099"/>
    </source>
</evidence>
<organism evidence="2 3">
    <name type="scientific">Chitinophaga alhagiae</name>
    <dbReference type="NCBI Taxonomy" id="2203219"/>
    <lineage>
        <taxon>Bacteria</taxon>
        <taxon>Pseudomonadati</taxon>
        <taxon>Bacteroidota</taxon>
        <taxon>Chitinophagia</taxon>
        <taxon>Chitinophagales</taxon>
        <taxon>Chitinophagaceae</taxon>
        <taxon>Chitinophaga</taxon>
    </lineage>
</organism>
<reference evidence="2 3" key="1">
    <citation type="submission" date="2018-05" db="EMBL/GenBank/DDBJ databases">
        <title>Chitinophaga sp. nov., isolated from rhizosphere soil of Alhagi.</title>
        <authorList>
            <person name="Liu Y."/>
        </authorList>
    </citation>
    <scope>NUCLEOTIDE SEQUENCE [LARGE SCALE GENOMIC DNA]</scope>
    <source>
        <strain evidence="2 3">T22</strain>
    </source>
</reference>
<accession>A0ABN5LY73</accession>
<dbReference type="RefSeq" id="WP_119077412.1">
    <property type="nucleotide sequence ID" value="NZ_CP029600.1"/>
</dbReference>